<evidence type="ECO:0000313" key="4">
    <source>
        <dbReference type="EMBL" id="UYF75601.1"/>
    </source>
</evidence>
<reference evidence="4" key="1">
    <citation type="journal article" date="2022" name="J Glob Antimicrob Resist">
        <title>Comparative analysis of IMP-4- and OXA-58-containing plasmids of three carbapenemase-producing Acinetobacter ursingii strains in the Netherlands.</title>
        <authorList>
            <person name="Hendrickx A.P.A."/>
            <person name="Schade R.P."/>
            <person name="Landman F."/>
            <person name="Bosch T."/>
            <person name="Schouls L.M."/>
            <person name="van Dijk K."/>
        </authorList>
    </citation>
    <scope>NUCLEOTIDE SEQUENCE</scope>
    <source>
        <strain evidence="4">RIVM_C010761</strain>
    </source>
</reference>
<dbReference type="RefSeq" id="WP_004985610.1">
    <property type="nucleotide sequence ID" value="NZ_AP018824.1"/>
</dbReference>
<dbReference type="SMART" id="SM00342">
    <property type="entry name" value="HTH_ARAC"/>
    <property type="match status" value="1"/>
</dbReference>
<dbReference type="InterPro" id="IPR011051">
    <property type="entry name" value="RmlC_Cupin_sf"/>
</dbReference>
<dbReference type="PROSITE" id="PS00041">
    <property type="entry name" value="HTH_ARAC_FAMILY_1"/>
    <property type="match status" value="1"/>
</dbReference>
<dbReference type="InterPro" id="IPR018062">
    <property type="entry name" value="HTH_AraC-typ_CS"/>
</dbReference>
<dbReference type="SUPFAM" id="SSF46689">
    <property type="entry name" value="Homeodomain-like"/>
    <property type="match status" value="1"/>
</dbReference>
<dbReference type="Proteomes" id="UP001164081">
    <property type="component" value="Chromosome"/>
</dbReference>
<dbReference type="Pfam" id="PF02311">
    <property type="entry name" value="AraC_binding"/>
    <property type="match status" value="1"/>
</dbReference>
<dbReference type="PANTHER" id="PTHR11019:SF190">
    <property type="entry name" value="ARAC-FAMILY REGULATORY PROTEIN"/>
    <property type="match status" value="1"/>
</dbReference>
<dbReference type="PROSITE" id="PS01124">
    <property type="entry name" value="HTH_ARAC_FAMILY_2"/>
    <property type="match status" value="1"/>
</dbReference>
<evidence type="ECO:0000256" key="2">
    <source>
        <dbReference type="ARBA" id="ARBA00023125"/>
    </source>
</evidence>
<dbReference type="Gene3D" id="1.10.10.60">
    <property type="entry name" value="Homeodomain-like"/>
    <property type="match status" value="1"/>
</dbReference>
<dbReference type="GO" id="GO:0003700">
    <property type="term" value="F:DNA-binding transcription factor activity"/>
    <property type="evidence" value="ECO:0007669"/>
    <property type="project" value="InterPro"/>
</dbReference>
<dbReference type="PANTHER" id="PTHR11019">
    <property type="entry name" value="HTH-TYPE TRANSCRIPTIONAL REGULATOR NIMR"/>
    <property type="match status" value="1"/>
</dbReference>
<dbReference type="InterPro" id="IPR003313">
    <property type="entry name" value="AraC-bd"/>
</dbReference>
<dbReference type="InterPro" id="IPR018060">
    <property type="entry name" value="HTH_AraC"/>
</dbReference>
<accession>A0A3G9FPX6</accession>
<dbReference type="AlphaFoldDB" id="A0A3G9FPX6"/>
<dbReference type="SUPFAM" id="SSF51182">
    <property type="entry name" value="RmlC-like cupins"/>
    <property type="match status" value="1"/>
</dbReference>
<protein>
    <submittedName>
        <fullName evidence="4">AraC family transcriptional regulator</fullName>
    </submittedName>
</protein>
<keyword evidence="2" id="KW-0238">DNA-binding</keyword>
<dbReference type="InterPro" id="IPR009057">
    <property type="entry name" value="Homeodomain-like_sf"/>
</dbReference>
<dbReference type="Pfam" id="PF12833">
    <property type="entry name" value="HTH_18"/>
    <property type="match status" value="1"/>
</dbReference>
<evidence type="ECO:0000313" key="5">
    <source>
        <dbReference type="Proteomes" id="UP001164081"/>
    </source>
</evidence>
<dbReference type="EMBL" id="CP089044">
    <property type="protein sequence ID" value="UYF75601.1"/>
    <property type="molecule type" value="Genomic_DNA"/>
</dbReference>
<gene>
    <name evidence="4" type="ORF">LSO58_01370</name>
</gene>
<evidence type="ECO:0000256" key="3">
    <source>
        <dbReference type="ARBA" id="ARBA00023163"/>
    </source>
</evidence>
<sequence>MNDVIPTTQNALQNLAQQLEIHEFFFHPHDSVCPHSSLWGDFNFSLNGVLEIQVGERTFLAPPNYGLWLPPQTSHFCVAVDQPTHFICIRVHPDLCSQFHTNPKTLEIRPFFHALVKELLHDQYSPDSIEYLRLLQVLFDQMLAADCYDHYLPQTTHPTLAPILDKLGQAQLFNSSLQQILQSFQISERHALRLSQQELQLSLSEWRNRAKIVYAIGQIQQGTAIKRIALDLGYQHSSSFIEFFKRYTGQTPLQMQ</sequence>
<evidence type="ECO:0000256" key="1">
    <source>
        <dbReference type="ARBA" id="ARBA00023015"/>
    </source>
</evidence>
<dbReference type="Gene3D" id="2.60.120.10">
    <property type="entry name" value="Jelly Rolls"/>
    <property type="match status" value="1"/>
</dbReference>
<proteinExistence type="predicted"/>
<dbReference type="InterPro" id="IPR014710">
    <property type="entry name" value="RmlC-like_jellyroll"/>
</dbReference>
<organism evidence="4 5">
    <name type="scientific">Acinetobacter ursingii</name>
    <dbReference type="NCBI Taxonomy" id="108980"/>
    <lineage>
        <taxon>Bacteria</taxon>
        <taxon>Pseudomonadati</taxon>
        <taxon>Pseudomonadota</taxon>
        <taxon>Gammaproteobacteria</taxon>
        <taxon>Moraxellales</taxon>
        <taxon>Moraxellaceae</taxon>
        <taxon>Acinetobacter</taxon>
    </lineage>
</organism>
<name>A0A3G9FPX6_9GAMM</name>
<keyword evidence="1" id="KW-0805">Transcription regulation</keyword>
<dbReference type="GO" id="GO:0043565">
    <property type="term" value="F:sequence-specific DNA binding"/>
    <property type="evidence" value="ECO:0007669"/>
    <property type="project" value="InterPro"/>
</dbReference>
<keyword evidence="3" id="KW-0804">Transcription</keyword>